<evidence type="ECO:0000256" key="1">
    <source>
        <dbReference type="SAM" id="MobiDB-lite"/>
    </source>
</evidence>
<comment type="caution">
    <text evidence="2">The sequence shown here is derived from an EMBL/GenBank/DDBJ whole genome shotgun (WGS) entry which is preliminary data.</text>
</comment>
<feature type="compositionally biased region" description="Low complexity" evidence="1">
    <location>
        <begin position="53"/>
        <end position="68"/>
    </location>
</feature>
<keyword evidence="3" id="KW-1185">Reference proteome</keyword>
<gene>
    <name evidence="2" type="ORF">Pmani_026188</name>
</gene>
<accession>A0AAE1U0C2</accession>
<dbReference type="AlphaFoldDB" id="A0AAE1U0C2"/>
<feature type="region of interest" description="Disordered" evidence="1">
    <location>
        <begin position="1"/>
        <end position="109"/>
    </location>
</feature>
<dbReference type="Proteomes" id="UP001292094">
    <property type="component" value="Unassembled WGS sequence"/>
</dbReference>
<feature type="compositionally biased region" description="Low complexity" evidence="1">
    <location>
        <begin position="75"/>
        <end position="95"/>
    </location>
</feature>
<feature type="compositionally biased region" description="Basic and acidic residues" evidence="1">
    <location>
        <begin position="1"/>
        <end position="11"/>
    </location>
</feature>
<dbReference type="EMBL" id="JAWZYT010002846">
    <property type="protein sequence ID" value="KAK4301684.1"/>
    <property type="molecule type" value="Genomic_DNA"/>
</dbReference>
<evidence type="ECO:0000313" key="2">
    <source>
        <dbReference type="EMBL" id="KAK4301684.1"/>
    </source>
</evidence>
<proteinExistence type="predicted"/>
<name>A0AAE1U0C2_9EUCA</name>
<organism evidence="2 3">
    <name type="scientific">Petrolisthes manimaculis</name>
    <dbReference type="NCBI Taxonomy" id="1843537"/>
    <lineage>
        <taxon>Eukaryota</taxon>
        <taxon>Metazoa</taxon>
        <taxon>Ecdysozoa</taxon>
        <taxon>Arthropoda</taxon>
        <taxon>Crustacea</taxon>
        <taxon>Multicrustacea</taxon>
        <taxon>Malacostraca</taxon>
        <taxon>Eumalacostraca</taxon>
        <taxon>Eucarida</taxon>
        <taxon>Decapoda</taxon>
        <taxon>Pleocyemata</taxon>
        <taxon>Anomura</taxon>
        <taxon>Galatheoidea</taxon>
        <taxon>Porcellanidae</taxon>
        <taxon>Petrolisthes</taxon>
    </lineage>
</organism>
<protein>
    <submittedName>
        <fullName evidence="2">Uncharacterized protein</fullName>
    </submittedName>
</protein>
<sequence>MGLAGGDDKPRPLTQNPEYRGPSPSVTQCHLESEGGECIEQPLESFSLANPRQQQHNTTKQDNNNTTQHSKTTKQDNNTTQQNNNINNNNNNNTTQHKHHNTILRIAIE</sequence>
<evidence type="ECO:0000313" key="3">
    <source>
        <dbReference type="Proteomes" id="UP001292094"/>
    </source>
</evidence>
<reference evidence="2" key="1">
    <citation type="submission" date="2023-11" db="EMBL/GenBank/DDBJ databases">
        <title>Genome assemblies of two species of porcelain crab, Petrolisthes cinctipes and Petrolisthes manimaculis (Anomura: Porcellanidae).</title>
        <authorList>
            <person name="Angst P."/>
        </authorList>
    </citation>
    <scope>NUCLEOTIDE SEQUENCE</scope>
    <source>
        <strain evidence="2">PB745_02</strain>
        <tissue evidence="2">Gill</tissue>
    </source>
</reference>